<reference evidence="1 2" key="1">
    <citation type="journal article" date="2013" name="PLoS ONE">
        <title>Poles Apart: Arctic and Antarctic Octadecabacter strains Share High Genome Plasticity and a New Type of Xanthorhodopsin.</title>
        <authorList>
            <person name="Vollmers J."/>
            <person name="Voget S."/>
            <person name="Dietrich S."/>
            <person name="Gollnow K."/>
            <person name="Smits M."/>
            <person name="Meyer K."/>
            <person name="Brinkhoff T."/>
            <person name="Simon M."/>
            <person name="Daniel R."/>
        </authorList>
    </citation>
    <scope>NUCLEOTIDE SEQUENCE [LARGE SCALE GENOMIC DNA]</scope>
    <source>
        <strain evidence="1 2">307</strain>
    </source>
</reference>
<organism evidence="1 2">
    <name type="scientific">Octadecabacter antarcticus 307</name>
    <dbReference type="NCBI Taxonomy" id="391626"/>
    <lineage>
        <taxon>Bacteria</taxon>
        <taxon>Pseudomonadati</taxon>
        <taxon>Pseudomonadota</taxon>
        <taxon>Alphaproteobacteria</taxon>
        <taxon>Rhodobacterales</taxon>
        <taxon>Roseobacteraceae</taxon>
        <taxon>Octadecabacter</taxon>
    </lineage>
</organism>
<proteinExistence type="predicted"/>
<dbReference type="STRING" id="391626.OAN307_c17350"/>
<protein>
    <submittedName>
        <fullName evidence="1">Uncharacterized protein</fullName>
    </submittedName>
</protein>
<evidence type="ECO:0000313" key="1">
    <source>
        <dbReference type="EMBL" id="AGI67400.1"/>
    </source>
</evidence>
<dbReference type="AlphaFoldDB" id="M9RC66"/>
<gene>
    <name evidence="1" type="ORF">OAN307_c17350</name>
</gene>
<dbReference type="KEGG" id="oat:OAN307_c17350"/>
<sequence length="33" mass="4223">MLLLMRDLFKAFLTFMQGTELFRLKRWLMYRRP</sequence>
<name>M9RC66_9RHOB</name>
<accession>M9RC66</accession>
<keyword evidence="2" id="KW-1185">Reference proteome</keyword>
<dbReference type="HOGENOM" id="CLU_3382956_0_0_5"/>
<dbReference type="Proteomes" id="UP000005307">
    <property type="component" value="Chromosome"/>
</dbReference>
<evidence type="ECO:0000313" key="2">
    <source>
        <dbReference type="Proteomes" id="UP000005307"/>
    </source>
</evidence>
<dbReference type="EMBL" id="CP003740">
    <property type="protein sequence ID" value="AGI67400.1"/>
    <property type="molecule type" value="Genomic_DNA"/>
</dbReference>